<evidence type="ECO:0000313" key="1">
    <source>
        <dbReference type="EMBL" id="MCI40317.1"/>
    </source>
</evidence>
<organism evidence="1 2">
    <name type="scientific">Trifolium medium</name>
    <dbReference type="NCBI Taxonomy" id="97028"/>
    <lineage>
        <taxon>Eukaryota</taxon>
        <taxon>Viridiplantae</taxon>
        <taxon>Streptophyta</taxon>
        <taxon>Embryophyta</taxon>
        <taxon>Tracheophyta</taxon>
        <taxon>Spermatophyta</taxon>
        <taxon>Magnoliopsida</taxon>
        <taxon>eudicotyledons</taxon>
        <taxon>Gunneridae</taxon>
        <taxon>Pentapetalae</taxon>
        <taxon>rosids</taxon>
        <taxon>fabids</taxon>
        <taxon>Fabales</taxon>
        <taxon>Fabaceae</taxon>
        <taxon>Papilionoideae</taxon>
        <taxon>50 kb inversion clade</taxon>
        <taxon>NPAAA clade</taxon>
        <taxon>Hologalegina</taxon>
        <taxon>IRL clade</taxon>
        <taxon>Trifolieae</taxon>
        <taxon>Trifolium</taxon>
    </lineage>
</organism>
<name>A0A392RVX7_9FABA</name>
<protein>
    <submittedName>
        <fullName evidence="1">Uncharacterized protein</fullName>
    </submittedName>
</protein>
<keyword evidence="2" id="KW-1185">Reference proteome</keyword>
<proteinExistence type="predicted"/>
<dbReference type="Proteomes" id="UP000265520">
    <property type="component" value="Unassembled WGS sequence"/>
</dbReference>
<feature type="non-terminal residue" evidence="1">
    <location>
        <position position="1"/>
    </location>
</feature>
<sequence>PGPPQDPTVISEPMIVNPTPCVESLPDKVFKRRVPLRPSNSDVERFISEKTHKPNTLRFWVKV</sequence>
<reference evidence="1 2" key="1">
    <citation type="journal article" date="2018" name="Front. Plant Sci.">
        <title>Red Clover (Trifolium pratense) and Zigzag Clover (T. medium) - A Picture of Genomic Similarities and Differences.</title>
        <authorList>
            <person name="Dluhosova J."/>
            <person name="Istvanek J."/>
            <person name="Nedelnik J."/>
            <person name="Repkova J."/>
        </authorList>
    </citation>
    <scope>NUCLEOTIDE SEQUENCE [LARGE SCALE GENOMIC DNA]</scope>
    <source>
        <strain evidence="2">cv. 10/8</strain>
        <tissue evidence="1">Leaf</tissue>
    </source>
</reference>
<accession>A0A392RVX7</accession>
<dbReference type="AlphaFoldDB" id="A0A392RVX7"/>
<comment type="caution">
    <text evidence="1">The sequence shown here is derived from an EMBL/GenBank/DDBJ whole genome shotgun (WGS) entry which is preliminary data.</text>
</comment>
<dbReference type="EMBL" id="LXQA010278301">
    <property type="protein sequence ID" value="MCI40317.1"/>
    <property type="molecule type" value="Genomic_DNA"/>
</dbReference>
<evidence type="ECO:0000313" key="2">
    <source>
        <dbReference type="Proteomes" id="UP000265520"/>
    </source>
</evidence>